<dbReference type="AlphaFoldDB" id="A0A1E3A0W2"/>
<dbReference type="PATRIC" id="fig|1432052.4.peg.6698"/>
<keyword evidence="4" id="KW-0804">Transcription</keyword>
<evidence type="ECO:0000256" key="2">
    <source>
        <dbReference type="ARBA" id="ARBA00023125"/>
    </source>
</evidence>
<proteinExistence type="predicted"/>
<dbReference type="GO" id="GO:0003700">
    <property type="term" value="F:DNA-binding transcription factor activity"/>
    <property type="evidence" value="ECO:0007669"/>
    <property type="project" value="InterPro"/>
</dbReference>
<dbReference type="RefSeq" id="WP_069155268.1">
    <property type="nucleotide sequence ID" value="NZ_MCGH01000005.1"/>
</dbReference>
<dbReference type="Gene3D" id="1.10.10.60">
    <property type="entry name" value="Homeodomain-like"/>
    <property type="match status" value="1"/>
</dbReference>
<protein>
    <submittedName>
        <fullName evidence="6">HTH-type transcriptional activator Btr</fullName>
    </submittedName>
</protein>
<dbReference type="PROSITE" id="PS01124">
    <property type="entry name" value="HTH_ARAC_FAMILY_2"/>
    <property type="match status" value="1"/>
</dbReference>
<dbReference type="SUPFAM" id="SSF51215">
    <property type="entry name" value="Regulatory protein AraC"/>
    <property type="match status" value="1"/>
</dbReference>
<gene>
    <name evidence="6" type="primary">btr_18</name>
    <name evidence="6" type="ORF">BEI61_06050</name>
</gene>
<comment type="caution">
    <text evidence="6">The sequence shown here is derived from an EMBL/GenBank/DDBJ whole genome shotgun (WGS) entry which is preliminary data.</text>
</comment>
<keyword evidence="2" id="KW-0238">DNA-binding</keyword>
<dbReference type="SMART" id="SM00342">
    <property type="entry name" value="HTH_ARAC"/>
    <property type="match status" value="1"/>
</dbReference>
<keyword evidence="1" id="KW-0805">Transcription regulation</keyword>
<dbReference type="PROSITE" id="PS00041">
    <property type="entry name" value="HTH_ARAC_FAMILY_1"/>
    <property type="match status" value="1"/>
</dbReference>
<accession>A0A1E3A0W2</accession>
<dbReference type="Pfam" id="PF02311">
    <property type="entry name" value="AraC_binding"/>
    <property type="match status" value="1"/>
</dbReference>
<keyword evidence="3" id="KW-0010">Activator</keyword>
<dbReference type="EMBL" id="MCGH01000005">
    <property type="protein sequence ID" value="ODM02051.1"/>
    <property type="molecule type" value="Genomic_DNA"/>
</dbReference>
<dbReference type="Pfam" id="PF12833">
    <property type="entry name" value="HTH_18"/>
    <property type="match status" value="1"/>
</dbReference>
<evidence type="ECO:0000313" key="7">
    <source>
        <dbReference type="Proteomes" id="UP000094067"/>
    </source>
</evidence>
<dbReference type="InterPro" id="IPR050204">
    <property type="entry name" value="AraC_XylS_family_regulators"/>
</dbReference>
<dbReference type="InterPro" id="IPR014710">
    <property type="entry name" value="RmlC-like_jellyroll"/>
</dbReference>
<dbReference type="InterPro" id="IPR037923">
    <property type="entry name" value="HTH-like"/>
</dbReference>
<dbReference type="InterPro" id="IPR018062">
    <property type="entry name" value="HTH_AraC-typ_CS"/>
</dbReference>
<sequence>MKNNVTLKGCVVEKCIRISALFSAFRQVFGKDYYFGGETHDFWELVCVVEGAIGVTAGEDVFLLEAGQAVLHRPMEFHSFWSEKDSCPDIIVVTFTGDIMPAMKEWRFRPGKEEVEELCELLSCVPRIFQIDRKIYTQKIIAGKEAEAHLFVSRLENILLSACIRGEEDFTRIQSAGAENYRRVVRVLEEHVEERLTVAEVARLCSMSESAIKKTFTRYAGIGMMAYFNQMKMRRAARLMEEGMSVRQAAAAVGFSDQNYFSTVFKRTTGAAPRIYMARREHT</sequence>
<evidence type="ECO:0000256" key="4">
    <source>
        <dbReference type="ARBA" id="ARBA00023163"/>
    </source>
</evidence>
<evidence type="ECO:0000313" key="6">
    <source>
        <dbReference type="EMBL" id="ODM02051.1"/>
    </source>
</evidence>
<dbReference type="InterPro" id="IPR003313">
    <property type="entry name" value="AraC-bd"/>
</dbReference>
<evidence type="ECO:0000256" key="3">
    <source>
        <dbReference type="ARBA" id="ARBA00023159"/>
    </source>
</evidence>
<organism evidence="6 7">
    <name type="scientific">Eisenbergiella tayi</name>
    <dbReference type="NCBI Taxonomy" id="1432052"/>
    <lineage>
        <taxon>Bacteria</taxon>
        <taxon>Bacillati</taxon>
        <taxon>Bacillota</taxon>
        <taxon>Clostridia</taxon>
        <taxon>Lachnospirales</taxon>
        <taxon>Lachnospiraceae</taxon>
        <taxon>Eisenbergiella</taxon>
    </lineage>
</organism>
<dbReference type="GO" id="GO:0043565">
    <property type="term" value="F:sequence-specific DNA binding"/>
    <property type="evidence" value="ECO:0007669"/>
    <property type="project" value="InterPro"/>
</dbReference>
<evidence type="ECO:0000256" key="1">
    <source>
        <dbReference type="ARBA" id="ARBA00023015"/>
    </source>
</evidence>
<evidence type="ECO:0000259" key="5">
    <source>
        <dbReference type="PROSITE" id="PS01124"/>
    </source>
</evidence>
<dbReference type="InterPro" id="IPR009057">
    <property type="entry name" value="Homeodomain-like_sf"/>
</dbReference>
<dbReference type="Gene3D" id="2.60.120.10">
    <property type="entry name" value="Jelly Rolls"/>
    <property type="match status" value="1"/>
</dbReference>
<feature type="domain" description="HTH araC/xylS-type" evidence="5">
    <location>
        <begin position="182"/>
        <end position="279"/>
    </location>
</feature>
<dbReference type="PANTHER" id="PTHR46796">
    <property type="entry name" value="HTH-TYPE TRANSCRIPTIONAL ACTIVATOR RHAS-RELATED"/>
    <property type="match status" value="1"/>
</dbReference>
<name>A0A1E3A0W2_9FIRM</name>
<dbReference type="InterPro" id="IPR018060">
    <property type="entry name" value="HTH_AraC"/>
</dbReference>
<dbReference type="SUPFAM" id="SSF46689">
    <property type="entry name" value="Homeodomain-like"/>
    <property type="match status" value="2"/>
</dbReference>
<dbReference type="Proteomes" id="UP000094067">
    <property type="component" value="Unassembled WGS sequence"/>
</dbReference>
<reference evidence="6 7" key="1">
    <citation type="submission" date="2016-07" db="EMBL/GenBank/DDBJ databases">
        <title>Characterization of isolates of Eisenbergiella tayi derived from blood cultures, using whole genome sequencing.</title>
        <authorList>
            <person name="Burdz T."/>
            <person name="Wiebe D."/>
            <person name="Huynh C."/>
            <person name="Bernard K."/>
        </authorList>
    </citation>
    <scope>NUCLEOTIDE SEQUENCE [LARGE SCALE GENOMIC DNA]</scope>
    <source>
        <strain evidence="6 7">NML 110608</strain>
    </source>
</reference>